<feature type="coiled-coil region" evidence="7">
    <location>
        <begin position="304"/>
        <end position="355"/>
    </location>
</feature>
<dbReference type="GO" id="GO:0005886">
    <property type="term" value="C:plasma membrane"/>
    <property type="evidence" value="ECO:0007669"/>
    <property type="project" value="UniProtKB-SubCell"/>
</dbReference>
<reference evidence="13 14" key="1">
    <citation type="submission" date="2019-09" db="EMBL/GenBank/DDBJ databases">
        <title>Nitrincola iocasae sp. nov., a bacterium isolated from the sediment collected at a cold seep field in South China Sea.</title>
        <authorList>
            <person name="Zhang H."/>
            <person name="Wang H."/>
            <person name="Li C."/>
        </authorList>
    </citation>
    <scope>NUCLEOTIDE SEQUENCE [LARGE SCALE GENOMIC DNA]</scope>
    <source>
        <strain evidence="13 14">KXZD1103</strain>
    </source>
</reference>
<dbReference type="SUPFAM" id="SSF50182">
    <property type="entry name" value="Sm-like ribonucleoproteins"/>
    <property type="match status" value="1"/>
</dbReference>
<evidence type="ECO:0000259" key="11">
    <source>
        <dbReference type="Pfam" id="PF21082"/>
    </source>
</evidence>
<dbReference type="InterPro" id="IPR023408">
    <property type="entry name" value="MscS_beta-dom_sf"/>
</dbReference>
<dbReference type="RefSeq" id="WP_151055627.1">
    <property type="nucleotide sequence ID" value="NZ_CP044222.1"/>
</dbReference>
<dbReference type="Pfam" id="PF00924">
    <property type="entry name" value="MS_channel_2nd"/>
    <property type="match status" value="1"/>
</dbReference>
<dbReference type="Pfam" id="PF12794">
    <property type="entry name" value="MscS_TM"/>
    <property type="match status" value="1"/>
</dbReference>
<evidence type="ECO:0000256" key="2">
    <source>
        <dbReference type="ARBA" id="ARBA00008017"/>
    </source>
</evidence>
<evidence type="ECO:0000256" key="8">
    <source>
        <dbReference type="SAM" id="Phobius"/>
    </source>
</evidence>
<dbReference type="PANTHER" id="PTHR30347">
    <property type="entry name" value="POTASSIUM CHANNEL RELATED"/>
    <property type="match status" value="1"/>
</dbReference>
<keyword evidence="7" id="KW-0175">Coiled coil</keyword>
<evidence type="ECO:0000259" key="9">
    <source>
        <dbReference type="Pfam" id="PF00924"/>
    </source>
</evidence>
<feature type="transmembrane region" description="Helical" evidence="8">
    <location>
        <begin position="568"/>
        <end position="585"/>
    </location>
</feature>
<feature type="domain" description="Mechanosensitive ion channel transmembrane helices 2/3" evidence="12">
    <location>
        <begin position="907"/>
        <end position="948"/>
    </location>
</feature>
<evidence type="ECO:0000313" key="14">
    <source>
        <dbReference type="Proteomes" id="UP000325606"/>
    </source>
</evidence>
<feature type="transmembrane region" description="Helical" evidence="8">
    <location>
        <begin position="675"/>
        <end position="692"/>
    </location>
</feature>
<protein>
    <submittedName>
        <fullName evidence="13">Mechanosensitive ion channel</fullName>
    </submittedName>
</protein>
<dbReference type="InterPro" id="IPR011066">
    <property type="entry name" value="MscS_channel_C_sf"/>
</dbReference>
<dbReference type="Pfam" id="PF21082">
    <property type="entry name" value="MS_channel_3rd"/>
    <property type="match status" value="1"/>
</dbReference>
<proteinExistence type="inferred from homology"/>
<keyword evidence="3" id="KW-1003">Cell membrane</keyword>
<gene>
    <name evidence="13" type="ORF">F5I99_10060</name>
</gene>
<dbReference type="InterPro" id="IPR011014">
    <property type="entry name" value="MscS_channel_TM-2"/>
</dbReference>
<dbReference type="Gene3D" id="2.30.30.60">
    <property type="match status" value="1"/>
</dbReference>
<feature type="transmembrane region" description="Helical" evidence="8">
    <location>
        <begin position="643"/>
        <end position="663"/>
    </location>
</feature>
<dbReference type="SUPFAM" id="SSF82689">
    <property type="entry name" value="Mechanosensitive channel protein MscS (YggB), C-terminal domain"/>
    <property type="match status" value="1"/>
</dbReference>
<dbReference type="Gene3D" id="1.10.287.1260">
    <property type="match status" value="1"/>
</dbReference>
<evidence type="ECO:0000256" key="6">
    <source>
        <dbReference type="ARBA" id="ARBA00023136"/>
    </source>
</evidence>
<dbReference type="InterPro" id="IPR049278">
    <property type="entry name" value="MS_channel_C"/>
</dbReference>
<dbReference type="InterPro" id="IPR049142">
    <property type="entry name" value="MS_channel_1st"/>
</dbReference>
<feature type="transmembrane region" description="Helical" evidence="8">
    <location>
        <begin position="597"/>
        <end position="618"/>
    </location>
</feature>
<dbReference type="PANTHER" id="PTHR30347:SF1">
    <property type="entry name" value="MECHANOSENSITIVE CHANNEL MSCK"/>
    <property type="match status" value="1"/>
</dbReference>
<feature type="transmembrane region" description="Helical" evidence="8">
    <location>
        <begin position="935"/>
        <end position="962"/>
    </location>
</feature>
<evidence type="ECO:0000256" key="4">
    <source>
        <dbReference type="ARBA" id="ARBA00022692"/>
    </source>
</evidence>
<feature type="transmembrane region" description="Helical" evidence="8">
    <location>
        <begin position="866"/>
        <end position="887"/>
    </location>
</feature>
<dbReference type="PROSITE" id="PS01246">
    <property type="entry name" value="UPF0003"/>
    <property type="match status" value="1"/>
</dbReference>
<dbReference type="InterPro" id="IPR010920">
    <property type="entry name" value="LSM_dom_sf"/>
</dbReference>
<comment type="subcellular location">
    <subcellularLocation>
        <location evidence="1">Cell membrane</location>
        <topology evidence="1">Multi-pass membrane protein</topology>
    </subcellularLocation>
</comment>
<dbReference type="InterPro" id="IPR025692">
    <property type="entry name" value="MscS_IM_dom1"/>
</dbReference>
<dbReference type="InterPro" id="IPR006686">
    <property type="entry name" value="MscS_channel_CS"/>
</dbReference>
<dbReference type="GO" id="GO:0008381">
    <property type="term" value="F:mechanosensitive monoatomic ion channel activity"/>
    <property type="evidence" value="ECO:0007669"/>
    <property type="project" value="UniProtKB-ARBA"/>
</dbReference>
<dbReference type="Proteomes" id="UP000325606">
    <property type="component" value="Chromosome"/>
</dbReference>
<feature type="domain" description="Mechanosensitive ion channel inner membrane" evidence="10">
    <location>
        <begin position="520"/>
        <end position="846"/>
    </location>
</feature>
<comment type="similarity">
    <text evidence="2">Belongs to the MscS (TC 1.A.23) family.</text>
</comment>
<feature type="domain" description="Mechanosensitive ion channel MscS C-terminal" evidence="11">
    <location>
        <begin position="1023"/>
        <end position="1106"/>
    </location>
</feature>
<evidence type="ECO:0000256" key="7">
    <source>
        <dbReference type="SAM" id="Coils"/>
    </source>
</evidence>
<keyword evidence="5 8" id="KW-1133">Transmembrane helix</keyword>
<keyword evidence="14" id="KW-1185">Reference proteome</keyword>
<dbReference type="Gene3D" id="3.30.70.100">
    <property type="match status" value="1"/>
</dbReference>
<feature type="domain" description="Mechanosensitive ion channel MscS" evidence="9">
    <location>
        <begin position="950"/>
        <end position="1015"/>
    </location>
</feature>
<evidence type="ECO:0000259" key="12">
    <source>
        <dbReference type="Pfam" id="PF21088"/>
    </source>
</evidence>
<keyword evidence="4 8" id="KW-0812">Transmembrane</keyword>
<dbReference type="Pfam" id="PF21088">
    <property type="entry name" value="MS_channel_1st"/>
    <property type="match status" value="1"/>
</dbReference>
<feature type="transmembrane region" description="Helical" evidence="8">
    <location>
        <begin position="908"/>
        <end position="929"/>
    </location>
</feature>
<dbReference type="SUPFAM" id="SSF82861">
    <property type="entry name" value="Mechanosensitive channel protein MscS (YggB), transmembrane region"/>
    <property type="match status" value="1"/>
</dbReference>
<feature type="transmembrane region" description="Helical" evidence="8">
    <location>
        <begin position="744"/>
        <end position="763"/>
    </location>
</feature>
<evidence type="ECO:0000256" key="5">
    <source>
        <dbReference type="ARBA" id="ARBA00022989"/>
    </source>
</evidence>
<feature type="coiled-coil region" evidence="7">
    <location>
        <begin position="118"/>
        <end position="200"/>
    </location>
</feature>
<dbReference type="InterPro" id="IPR006685">
    <property type="entry name" value="MscS_channel_2nd"/>
</dbReference>
<dbReference type="AlphaFoldDB" id="A0A5J6LEJ1"/>
<name>A0A5J6LEJ1_9GAMM</name>
<dbReference type="KEGG" id="nik:F5I99_10060"/>
<sequence>MQDTQNFHFHTVLVTVVLGICLFLSPASFANTSDGNAALGVSEFLRGLSSEIEQIEAELQRVDDEAVTAWFDNSLKEEAEAAVEAGPAVADAAHERWLQVVENERLAAERLSGAQLRLQEVQDYAERIDSMIERLEAARQSLESQDTEELSLSQIEADISTLNSRQQQLQLELEQQRSALQRIQEQSISQTETLEELMQQTPPEPVAPPVDAENHRLKQAIDALQASATRRHEARLIAARLDQAILQPRIRLLRLETQAGELELALIAENLLWLEGEFNNRSTQELRQLNSDLLHLVEREPELAQHYQEEVQELRSRIDSVAQHYEDLKTLQQQRDKYEQQLNDLTHSLGAVKERLEVSGLTEVVGTQFLDEKKRLADYGNTRITLQSLEHELAQSRLRSISLRDDLRSLQQLPELAAVGNRGVQELVRIGTELLNLQVQSEEQLTEQLRQNEYRVRQIAELKDSLDQILSETLLWWPSHSPASLAWLKRSDNAFAALVDPSAWRGVTQGVWQATFGSPLTSLLVLVLVGGVYLTGRKTNYHLKQIADQTAHKYTDNIALTYKAMGWSLIRVLPVPVLLYAFALQLTQEELTPGTEILSSVISTAAGWWLAGHLFVIFTRDSGVGPVHFDWNAVLLSRVRRNLVWFLPVQLILIILLALAYGHPDERVYDVFGRLGLMLVTALNGLIAWRILAPAPGDQGAFFKSIKRRILRLVFVFLSLATLVLTVAGYLLTVGELLPRFVDTLVVSSLVLILYSLAVRALVLSETRLRIRRLREQRARAALENMSGEVEGVTELPEPHLSIEDIGQQTQTLLKTSVFTGLLIALFIVWADVLPALNWLDNVTLWSRTIAVGEAEVISRVSLQDFLLALLLAGFFIMATRNLPGLIEILLSRSRLVDEVHSYTVTTLVRYALTVVAVVTIFSLIGLRWSELQWMVAALTLGLGFGLQEVVANFVSGLIMLFERPVRVGDTITIGEYSGTVARIRTRATTIIDWDNREIVVPNKNFITERLINWTLSDNITRIVIPVGVSYDSDPEQVMDILYRIAVAHPLSLTDPEPNVYFLSFADSALSFELRVYVSQMSDRLVTTSELHTQILKAFRKEGIEISFPQMDLHIRDMPERALAKFNGGSD</sequence>
<feature type="transmembrane region" description="Helical" evidence="8">
    <location>
        <begin position="818"/>
        <end position="837"/>
    </location>
</feature>
<keyword evidence="6 8" id="KW-0472">Membrane</keyword>
<evidence type="ECO:0000256" key="3">
    <source>
        <dbReference type="ARBA" id="ARBA00022475"/>
    </source>
</evidence>
<accession>A0A5J6LEJ1</accession>
<evidence type="ECO:0000259" key="10">
    <source>
        <dbReference type="Pfam" id="PF12794"/>
    </source>
</evidence>
<evidence type="ECO:0000256" key="1">
    <source>
        <dbReference type="ARBA" id="ARBA00004651"/>
    </source>
</evidence>
<dbReference type="EMBL" id="CP044222">
    <property type="protein sequence ID" value="QEW06818.1"/>
    <property type="molecule type" value="Genomic_DNA"/>
</dbReference>
<dbReference type="InterPro" id="IPR052702">
    <property type="entry name" value="MscS-like_channel"/>
</dbReference>
<organism evidence="13 14">
    <name type="scientific">Nitrincola iocasae</name>
    <dbReference type="NCBI Taxonomy" id="2614693"/>
    <lineage>
        <taxon>Bacteria</taxon>
        <taxon>Pseudomonadati</taxon>
        <taxon>Pseudomonadota</taxon>
        <taxon>Gammaproteobacteria</taxon>
        <taxon>Oceanospirillales</taxon>
        <taxon>Oceanospirillaceae</taxon>
        <taxon>Nitrincola</taxon>
    </lineage>
</organism>
<evidence type="ECO:0000313" key="13">
    <source>
        <dbReference type="EMBL" id="QEW06818.1"/>
    </source>
</evidence>
<feature type="transmembrane region" description="Helical" evidence="8">
    <location>
        <begin position="713"/>
        <end position="732"/>
    </location>
</feature>
<feature type="transmembrane region" description="Helical" evidence="8">
    <location>
        <begin position="511"/>
        <end position="534"/>
    </location>
</feature>